<dbReference type="Proteomes" id="UP000028875">
    <property type="component" value="Unassembled WGS sequence"/>
</dbReference>
<accession>A0A024QH16</accession>
<name>A0A024QH16_9BACI</name>
<reference evidence="2" key="2">
    <citation type="submission" date="2014-05" db="EMBL/GenBank/DDBJ databases">
        <title>Draft genome sequence of Virgibacillus massiliensis Vm-5.</title>
        <authorList>
            <person name="Khelaifia S."/>
            <person name="Croce O."/>
            <person name="Lagier J.C."/>
            <person name="Raoult D."/>
        </authorList>
    </citation>
    <scope>NUCLEOTIDE SEQUENCE [LARGE SCALE GENOMIC DNA]</scope>
    <source>
        <strain evidence="2">Vm-5</strain>
    </source>
</reference>
<sequence length="299" mass="33343">MANAINFAEKYQTELDQVIKQATLTNDLETPNVNWMGARTFHVPSLAVSGYKQHSRNGGYNRGSVDVTHEPYTLQFDRDVEFFVDKMDVDESNQSASAANVTRVFLNENAGPEIDAYRFSKLAAKAQEVGQATPENVTDGTPQDVVDRLRADIKKVRKYGTANLKVYVSTDVMDAVEAYKENKGTFSLQNENTIIETRVTTLNGARLIEVFDVDRFQTAFNFTDGFVPATDAQQLNWIIVYRGAVVAKAKLNSVYLFQPGQHTEGDGYLYQNRLYHDLFVMKNQAKGLVVSNKAPASGA</sequence>
<keyword evidence="2" id="KW-1185">Reference proteome</keyword>
<organism evidence="1 2">
    <name type="scientific">Virgibacillus massiliensis</name>
    <dbReference type="NCBI Taxonomy" id="1462526"/>
    <lineage>
        <taxon>Bacteria</taxon>
        <taxon>Bacillati</taxon>
        <taxon>Bacillota</taxon>
        <taxon>Bacilli</taxon>
        <taxon>Bacillales</taxon>
        <taxon>Bacillaceae</taxon>
        <taxon>Virgibacillus</taxon>
    </lineage>
</organism>
<evidence type="ECO:0000313" key="2">
    <source>
        <dbReference type="Proteomes" id="UP000028875"/>
    </source>
</evidence>
<reference evidence="1 2" key="1">
    <citation type="submission" date="2014-03" db="EMBL/GenBank/DDBJ databases">
        <authorList>
            <person name="Urmite Genomes U."/>
        </authorList>
    </citation>
    <scope>NUCLEOTIDE SEQUENCE [LARGE SCALE GENOMIC DNA]</scope>
    <source>
        <strain evidence="1 2">Vm-5</strain>
    </source>
</reference>
<proteinExistence type="predicted"/>
<dbReference type="RefSeq" id="WP_038246247.1">
    <property type="nucleotide sequence ID" value="NZ_BNER01000005.1"/>
</dbReference>
<gene>
    <name evidence="1" type="ORF">BN990_03875</name>
</gene>
<dbReference type="AlphaFoldDB" id="A0A024QH16"/>
<evidence type="ECO:0000313" key="1">
    <source>
        <dbReference type="EMBL" id="CDQ41502.1"/>
    </source>
</evidence>
<protein>
    <recommendedName>
        <fullName evidence="3">Phage major capsid protein</fullName>
    </recommendedName>
</protein>
<dbReference type="EMBL" id="CCDP010000003">
    <property type="protein sequence ID" value="CDQ41502.1"/>
    <property type="molecule type" value="Genomic_DNA"/>
</dbReference>
<dbReference type="STRING" id="1462526.BN990_03875"/>
<comment type="caution">
    <text evidence="1">The sequence shown here is derived from an EMBL/GenBank/DDBJ whole genome shotgun (WGS) entry which is preliminary data.</text>
</comment>
<evidence type="ECO:0008006" key="3">
    <source>
        <dbReference type="Google" id="ProtNLM"/>
    </source>
</evidence>
<dbReference type="eggNOG" id="ENOG502Z7Z5">
    <property type="taxonomic scope" value="Bacteria"/>
</dbReference>